<dbReference type="KEGG" id="ptaw:DW352_21680"/>
<dbReference type="Proteomes" id="UP000254889">
    <property type="component" value="Chromosome"/>
</dbReference>
<name>A0A346A153_9HYPH</name>
<protein>
    <submittedName>
        <fullName evidence="2">Uncharacterized protein</fullName>
    </submittedName>
</protein>
<evidence type="ECO:0000313" key="3">
    <source>
        <dbReference type="Proteomes" id="UP000254889"/>
    </source>
</evidence>
<proteinExistence type="predicted"/>
<sequence length="133" mass="13818">MALNLNDPSLLRPSCLIDGEWGGAGCDAVSNPATTVVLANVPSLVIIAAGKFHGVTIGVVAAHVAKLSEDHPLDGSTSARTVGSTQSGNAREESRHGIAEYLDDKYDLMSGFWCGAVFAPLKSSTLNSIDVFC</sequence>
<evidence type="ECO:0000256" key="1">
    <source>
        <dbReference type="SAM" id="MobiDB-lite"/>
    </source>
</evidence>
<keyword evidence="3" id="KW-1185">Reference proteome</keyword>
<accession>A0A346A153</accession>
<feature type="compositionally biased region" description="Polar residues" evidence="1">
    <location>
        <begin position="75"/>
        <end position="89"/>
    </location>
</feature>
<evidence type="ECO:0000313" key="2">
    <source>
        <dbReference type="EMBL" id="AXK82900.1"/>
    </source>
</evidence>
<feature type="region of interest" description="Disordered" evidence="1">
    <location>
        <begin position="72"/>
        <end position="94"/>
    </location>
</feature>
<reference evidence="2 3" key="1">
    <citation type="submission" date="2018-07" db="EMBL/GenBank/DDBJ databases">
        <authorList>
            <person name="Quirk P.G."/>
            <person name="Krulwich T.A."/>
        </authorList>
    </citation>
    <scope>NUCLEOTIDE SEQUENCE [LARGE SCALE GENOMIC DNA]</scope>
    <source>
        <strain evidence="2 3">CC-BB4</strain>
    </source>
</reference>
<dbReference type="AlphaFoldDB" id="A0A346A153"/>
<dbReference type="EMBL" id="CP031417">
    <property type="protein sequence ID" value="AXK82900.1"/>
    <property type="molecule type" value="Genomic_DNA"/>
</dbReference>
<organism evidence="2 3">
    <name type="scientific">Pseudolabrys taiwanensis</name>
    <dbReference type="NCBI Taxonomy" id="331696"/>
    <lineage>
        <taxon>Bacteria</taxon>
        <taxon>Pseudomonadati</taxon>
        <taxon>Pseudomonadota</taxon>
        <taxon>Alphaproteobacteria</taxon>
        <taxon>Hyphomicrobiales</taxon>
        <taxon>Xanthobacteraceae</taxon>
        <taxon>Pseudolabrys</taxon>
    </lineage>
</organism>
<gene>
    <name evidence="2" type="ORF">DW352_21680</name>
</gene>